<protein>
    <submittedName>
        <fullName evidence="1">Uncharacterized protein</fullName>
    </submittedName>
</protein>
<gene>
    <name evidence="1" type="ORF">CVLEPA_LOCUS19691</name>
</gene>
<proteinExistence type="predicted"/>
<dbReference type="Proteomes" id="UP001642483">
    <property type="component" value="Unassembled WGS sequence"/>
</dbReference>
<name>A0ABP0G7N8_CLALP</name>
<accession>A0ABP0G7N8</accession>
<reference evidence="1 2" key="1">
    <citation type="submission" date="2024-02" db="EMBL/GenBank/DDBJ databases">
        <authorList>
            <person name="Daric V."/>
            <person name="Darras S."/>
        </authorList>
    </citation>
    <scope>NUCLEOTIDE SEQUENCE [LARGE SCALE GENOMIC DNA]</scope>
</reference>
<keyword evidence="2" id="KW-1185">Reference proteome</keyword>
<sequence>MRIVSLFLGSGLPAVTWRLGDSGGKEIAPKSAGNELISVVDKGALGYSAETRLPLNPTLLAISPPCVRILVHQAYFIAPSLYVASPLCRLIEMLI</sequence>
<evidence type="ECO:0000313" key="1">
    <source>
        <dbReference type="EMBL" id="CAK8687625.1"/>
    </source>
</evidence>
<dbReference type="EMBL" id="CAWYQH010000104">
    <property type="protein sequence ID" value="CAK8687625.1"/>
    <property type="molecule type" value="Genomic_DNA"/>
</dbReference>
<evidence type="ECO:0000313" key="2">
    <source>
        <dbReference type="Proteomes" id="UP001642483"/>
    </source>
</evidence>
<comment type="caution">
    <text evidence="1">The sequence shown here is derived from an EMBL/GenBank/DDBJ whole genome shotgun (WGS) entry which is preliminary data.</text>
</comment>
<organism evidence="1 2">
    <name type="scientific">Clavelina lepadiformis</name>
    <name type="common">Light-bulb sea squirt</name>
    <name type="synonym">Ascidia lepadiformis</name>
    <dbReference type="NCBI Taxonomy" id="159417"/>
    <lineage>
        <taxon>Eukaryota</taxon>
        <taxon>Metazoa</taxon>
        <taxon>Chordata</taxon>
        <taxon>Tunicata</taxon>
        <taxon>Ascidiacea</taxon>
        <taxon>Aplousobranchia</taxon>
        <taxon>Clavelinidae</taxon>
        <taxon>Clavelina</taxon>
    </lineage>
</organism>